<evidence type="ECO:0000256" key="7">
    <source>
        <dbReference type="SAM" id="SignalP"/>
    </source>
</evidence>
<evidence type="ECO:0000256" key="5">
    <source>
        <dbReference type="SAM" id="MobiDB-lite"/>
    </source>
</evidence>
<dbReference type="AlphaFoldDB" id="A0A1Y2HL66"/>
<evidence type="ECO:0000313" key="9">
    <source>
        <dbReference type="Proteomes" id="UP000193411"/>
    </source>
</evidence>
<feature type="region of interest" description="Disordered" evidence="5">
    <location>
        <begin position="510"/>
        <end position="540"/>
    </location>
</feature>
<evidence type="ECO:0000256" key="1">
    <source>
        <dbReference type="ARBA" id="ARBA00004141"/>
    </source>
</evidence>
<dbReference type="PANTHER" id="PTHR23507">
    <property type="entry name" value="ZGC:174356"/>
    <property type="match status" value="1"/>
</dbReference>
<gene>
    <name evidence="8" type="ORF">BCR44DRAFT_47575</name>
</gene>
<organism evidence="8 9">
    <name type="scientific">Catenaria anguillulae PL171</name>
    <dbReference type="NCBI Taxonomy" id="765915"/>
    <lineage>
        <taxon>Eukaryota</taxon>
        <taxon>Fungi</taxon>
        <taxon>Fungi incertae sedis</taxon>
        <taxon>Blastocladiomycota</taxon>
        <taxon>Blastocladiomycetes</taxon>
        <taxon>Blastocladiales</taxon>
        <taxon>Catenariaceae</taxon>
        <taxon>Catenaria</taxon>
    </lineage>
</organism>
<feature type="region of interest" description="Disordered" evidence="5">
    <location>
        <begin position="338"/>
        <end position="386"/>
    </location>
</feature>
<dbReference type="EMBL" id="MCFL01000023">
    <property type="protein sequence ID" value="ORZ35316.1"/>
    <property type="molecule type" value="Genomic_DNA"/>
</dbReference>
<dbReference type="GO" id="GO:0022857">
    <property type="term" value="F:transmembrane transporter activity"/>
    <property type="evidence" value="ECO:0007669"/>
    <property type="project" value="InterPro"/>
</dbReference>
<keyword evidence="7" id="KW-0732">Signal</keyword>
<comment type="subcellular location">
    <subcellularLocation>
        <location evidence="1">Membrane</location>
        <topology evidence="1">Multi-pass membrane protein</topology>
    </subcellularLocation>
</comment>
<comment type="caution">
    <text evidence="8">The sequence shown here is derived from an EMBL/GenBank/DDBJ whole genome shotgun (WGS) entry which is preliminary data.</text>
</comment>
<evidence type="ECO:0000256" key="4">
    <source>
        <dbReference type="ARBA" id="ARBA00023136"/>
    </source>
</evidence>
<name>A0A1Y2HL66_9FUNG</name>
<keyword evidence="4 6" id="KW-0472">Membrane</keyword>
<reference evidence="8 9" key="1">
    <citation type="submission" date="2016-07" db="EMBL/GenBank/DDBJ databases">
        <title>Pervasive Adenine N6-methylation of Active Genes in Fungi.</title>
        <authorList>
            <consortium name="DOE Joint Genome Institute"/>
            <person name="Mondo S.J."/>
            <person name="Dannebaum R.O."/>
            <person name="Kuo R.C."/>
            <person name="Labutti K."/>
            <person name="Haridas S."/>
            <person name="Kuo A."/>
            <person name="Salamov A."/>
            <person name="Ahrendt S.R."/>
            <person name="Lipzen A."/>
            <person name="Sullivan W."/>
            <person name="Andreopoulos W.B."/>
            <person name="Clum A."/>
            <person name="Lindquist E."/>
            <person name="Daum C."/>
            <person name="Ramamoorthy G.K."/>
            <person name="Gryganskyi A."/>
            <person name="Culley D."/>
            <person name="Magnuson J.K."/>
            <person name="James T.Y."/>
            <person name="O'Malley M.A."/>
            <person name="Stajich J.E."/>
            <person name="Spatafora J.W."/>
            <person name="Visel A."/>
            <person name="Grigoriev I.V."/>
        </authorList>
    </citation>
    <scope>NUCLEOTIDE SEQUENCE [LARGE SCALE GENOMIC DNA]</scope>
    <source>
        <strain evidence="8 9">PL171</strain>
    </source>
</reference>
<feature type="transmembrane region" description="Helical" evidence="6">
    <location>
        <begin position="449"/>
        <end position="476"/>
    </location>
</feature>
<evidence type="ECO:0000256" key="3">
    <source>
        <dbReference type="ARBA" id="ARBA00022989"/>
    </source>
</evidence>
<feature type="transmembrane region" description="Helical" evidence="6">
    <location>
        <begin position="275"/>
        <end position="299"/>
    </location>
</feature>
<sequence length="540" mass="57639">MSGRAHLLLLVPLALAVGFSMLFAPQSQLVLRLVCREHYLSHLPDNAAALGSAQDPPMAYCKLPNVQRSIATTSTLIQLCSTIPNALVVPILGKLSDNPRIGRKPILALPIVAEMANILCYVAVFTYGLPVWTLAAGALVMGLSGSLGTFLMAFFALATDQIDPLFRSYFFSIADGALFVGMTIGPAIMAAVTHAFPEEPRAIFGVAGCVFLVTFAVTMVVVKEKPRAEQVAEESVSAESDAEQGEGNASAQSRYTRFIDSIRPLWRPWNRSRMVLFATMALANLALTAHFVAFVPYTFRRFGWTEKENGFFQSISFACKVVAVAAFLPWAYRRNARKSTPGSEAPAPPSPTAHYSPPTSSTADDATQSESAPLLPPPTRSSTSSSERSDLLTIRLALVSYAVTFLLFSFAPTGGWFLAAAPIDGVGILALPLQRALLTHTATPSTQGLVLGAAAAISGVAGVVGPLVFMGVYALSVGTWDGLVYVVGAAVWVVAAGLVGFVKADEVAHREDLPRDGQEESKKDESDQVDDMHVVVEDEE</sequence>
<feature type="transmembrane region" description="Helical" evidence="6">
    <location>
        <begin position="169"/>
        <end position="196"/>
    </location>
</feature>
<feature type="signal peptide" evidence="7">
    <location>
        <begin position="1"/>
        <end position="16"/>
    </location>
</feature>
<feature type="chain" id="PRO_5012463453" evidence="7">
    <location>
        <begin position="17"/>
        <end position="540"/>
    </location>
</feature>
<evidence type="ECO:0000256" key="6">
    <source>
        <dbReference type="SAM" id="Phobius"/>
    </source>
</evidence>
<feature type="transmembrane region" description="Helical" evidence="6">
    <location>
        <begin position="392"/>
        <end position="410"/>
    </location>
</feature>
<dbReference type="GO" id="GO:0016020">
    <property type="term" value="C:membrane"/>
    <property type="evidence" value="ECO:0007669"/>
    <property type="project" value="UniProtKB-SubCell"/>
</dbReference>
<dbReference type="InterPro" id="IPR011701">
    <property type="entry name" value="MFS"/>
</dbReference>
<feature type="transmembrane region" description="Helical" evidence="6">
    <location>
        <begin position="107"/>
        <end position="128"/>
    </location>
</feature>
<proteinExistence type="predicted"/>
<dbReference type="OrthoDB" id="3026777at2759"/>
<feature type="transmembrane region" description="Helical" evidence="6">
    <location>
        <begin position="76"/>
        <end position="95"/>
    </location>
</feature>
<keyword evidence="3 6" id="KW-1133">Transmembrane helix</keyword>
<feature type="transmembrane region" description="Helical" evidence="6">
    <location>
        <begin position="482"/>
        <end position="502"/>
    </location>
</feature>
<dbReference type="Proteomes" id="UP000193411">
    <property type="component" value="Unassembled WGS sequence"/>
</dbReference>
<keyword evidence="9" id="KW-1185">Reference proteome</keyword>
<evidence type="ECO:0000256" key="2">
    <source>
        <dbReference type="ARBA" id="ARBA00022692"/>
    </source>
</evidence>
<dbReference type="Gene3D" id="1.20.1250.20">
    <property type="entry name" value="MFS general substrate transporter like domains"/>
    <property type="match status" value="2"/>
</dbReference>
<feature type="compositionally biased region" description="Polar residues" evidence="5">
    <location>
        <begin position="357"/>
        <end position="370"/>
    </location>
</feature>
<dbReference type="SUPFAM" id="SSF103473">
    <property type="entry name" value="MFS general substrate transporter"/>
    <property type="match status" value="1"/>
</dbReference>
<dbReference type="PANTHER" id="PTHR23507:SF1">
    <property type="entry name" value="FI18259P1-RELATED"/>
    <property type="match status" value="1"/>
</dbReference>
<dbReference type="InterPro" id="IPR036259">
    <property type="entry name" value="MFS_trans_sf"/>
</dbReference>
<feature type="transmembrane region" description="Helical" evidence="6">
    <location>
        <begin position="311"/>
        <end position="332"/>
    </location>
</feature>
<keyword evidence="2 6" id="KW-0812">Transmembrane</keyword>
<feature type="transmembrane region" description="Helical" evidence="6">
    <location>
        <begin position="202"/>
        <end position="222"/>
    </location>
</feature>
<dbReference type="Pfam" id="PF07690">
    <property type="entry name" value="MFS_1"/>
    <property type="match status" value="1"/>
</dbReference>
<feature type="transmembrane region" description="Helical" evidence="6">
    <location>
        <begin position="134"/>
        <end position="157"/>
    </location>
</feature>
<evidence type="ECO:0000313" key="8">
    <source>
        <dbReference type="EMBL" id="ORZ35316.1"/>
    </source>
</evidence>
<accession>A0A1Y2HL66</accession>
<protein>
    <submittedName>
        <fullName evidence="8">Major facilitator superfamily domain-containing protein</fullName>
    </submittedName>
</protein>